<gene>
    <name evidence="4" type="ORF">CTEN210_02677</name>
</gene>
<evidence type="ECO:0000259" key="3">
    <source>
        <dbReference type="Pfam" id="PF00248"/>
    </source>
</evidence>
<evidence type="ECO:0000256" key="2">
    <source>
        <dbReference type="SAM" id="SignalP"/>
    </source>
</evidence>
<dbReference type="Gene3D" id="3.20.20.100">
    <property type="entry name" value="NADP-dependent oxidoreductase domain"/>
    <property type="match status" value="1"/>
</dbReference>
<keyword evidence="1" id="KW-0560">Oxidoreductase</keyword>
<dbReference type="PANTHER" id="PTHR43364:SF4">
    <property type="entry name" value="NAD(P)-LINKED OXIDOREDUCTASE SUPERFAMILY PROTEIN"/>
    <property type="match status" value="1"/>
</dbReference>
<name>A0AAD3H132_9STRA</name>
<accession>A0AAD3H132</accession>
<feature type="chain" id="PRO_5041969359" evidence="2">
    <location>
        <begin position="24"/>
        <end position="434"/>
    </location>
</feature>
<dbReference type="CDD" id="cd19093">
    <property type="entry name" value="AKR_AtPLR-like"/>
    <property type="match status" value="1"/>
</dbReference>
<protein>
    <submittedName>
        <fullName evidence="4">Aldo/keto reductase</fullName>
    </submittedName>
</protein>
<dbReference type="Proteomes" id="UP001054902">
    <property type="component" value="Unassembled WGS sequence"/>
</dbReference>
<dbReference type="InterPro" id="IPR036812">
    <property type="entry name" value="NAD(P)_OxRdtase_dom_sf"/>
</dbReference>
<dbReference type="EMBL" id="BLLK01000022">
    <property type="protein sequence ID" value="GFH46203.1"/>
    <property type="molecule type" value="Genomic_DNA"/>
</dbReference>
<dbReference type="Pfam" id="PF00248">
    <property type="entry name" value="Aldo_ket_red"/>
    <property type="match status" value="1"/>
</dbReference>
<organism evidence="4 5">
    <name type="scientific">Chaetoceros tenuissimus</name>
    <dbReference type="NCBI Taxonomy" id="426638"/>
    <lineage>
        <taxon>Eukaryota</taxon>
        <taxon>Sar</taxon>
        <taxon>Stramenopiles</taxon>
        <taxon>Ochrophyta</taxon>
        <taxon>Bacillariophyta</taxon>
        <taxon>Coscinodiscophyceae</taxon>
        <taxon>Chaetocerotophycidae</taxon>
        <taxon>Chaetocerotales</taxon>
        <taxon>Chaetocerotaceae</taxon>
        <taxon>Chaetoceros</taxon>
    </lineage>
</organism>
<feature type="signal peptide" evidence="2">
    <location>
        <begin position="1"/>
        <end position="23"/>
    </location>
</feature>
<feature type="domain" description="NADP-dependent oxidoreductase" evidence="3">
    <location>
        <begin position="82"/>
        <end position="406"/>
    </location>
</feature>
<evidence type="ECO:0000313" key="4">
    <source>
        <dbReference type="EMBL" id="GFH46203.1"/>
    </source>
</evidence>
<evidence type="ECO:0000313" key="5">
    <source>
        <dbReference type="Proteomes" id="UP001054902"/>
    </source>
</evidence>
<dbReference type="PROSITE" id="PS00062">
    <property type="entry name" value="ALDOKETO_REDUCTASE_2"/>
    <property type="match status" value="1"/>
</dbReference>
<dbReference type="InterPro" id="IPR050523">
    <property type="entry name" value="AKR_Detox_Biosynth"/>
</dbReference>
<dbReference type="InterPro" id="IPR018170">
    <property type="entry name" value="Aldo/ket_reductase_CS"/>
</dbReference>
<comment type="caution">
    <text evidence="4">The sequence shown here is derived from an EMBL/GenBank/DDBJ whole genome shotgun (WGS) entry which is preliminary data.</text>
</comment>
<keyword evidence="5" id="KW-1185">Reference proteome</keyword>
<proteinExistence type="predicted"/>
<reference evidence="4 5" key="1">
    <citation type="journal article" date="2021" name="Sci. Rep.">
        <title>The genome of the diatom Chaetoceros tenuissimus carries an ancient integrated fragment of an extant virus.</title>
        <authorList>
            <person name="Hongo Y."/>
            <person name="Kimura K."/>
            <person name="Takaki Y."/>
            <person name="Yoshida Y."/>
            <person name="Baba S."/>
            <person name="Kobayashi G."/>
            <person name="Nagasaki K."/>
            <person name="Hano T."/>
            <person name="Tomaru Y."/>
        </authorList>
    </citation>
    <scope>NUCLEOTIDE SEQUENCE [LARGE SCALE GENOMIC DNA]</scope>
    <source>
        <strain evidence="4 5">NIES-3715</strain>
    </source>
</reference>
<dbReference type="GO" id="GO:0016491">
    <property type="term" value="F:oxidoreductase activity"/>
    <property type="evidence" value="ECO:0007669"/>
    <property type="project" value="UniProtKB-KW"/>
</dbReference>
<dbReference type="InterPro" id="IPR023210">
    <property type="entry name" value="NADP_OxRdtase_dom"/>
</dbReference>
<keyword evidence="2" id="KW-0732">Signal</keyword>
<dbReference type="PANTHER" id="PTHR43364">
    <property type="entry name" value="NADH-SPECIFIC METHYLGLYOXAL REDUCTASE-RELATED"/>
    <property type="match status" value="1"/>
</dbReference>
<dbReference type="SUPFAM" id="SSF51430">
    <property type="entry name" value="NAD(P)-linked oxidoreductase"/>
    <property type="match status" value="1"/>
</dbReference>
<evidence type="ECO:0000256" key="1">
    <source>
        <dbReference type="ARBA" id="ARBA00023002"/>
    </source>
</evidence>
<sequence>MKTSKAVATLVALFTVLDLEADAFSLSTLQSSSSKFVSSTRTLLKNERSTISNMNMFLDSFKSKKTEQVDTTKVGNLEVPTVGVGTIAWSSNSLTTLENIELRSLVKEAYNNNAAFFDTAERYGSNWKTALGMGYGETETILNKYIRDATKSKADDENILRPIIATKFTPTPFRTTVESVVKACEQSRERLGVDQIDLYQLHMPDIVQPLKRFGIGSNKNEIYWEGLAECYKRGLVKNVGVCNYGPTLLMQCQDAFAKHDVPLASNQIAYSLIGRHNGAQETLDKCNELGVKVLAYYPFAMGLLTGKYSKQSLATLDDSLTTSSKTSLEIKDLLQYSDDLIPLLAEMESIAKRRKKTISQVALNYIISKGAIPIPGARNVSQLKDNIGAMGWRLSKSEIEKLEELAQNIGFEGAGFKRTSEKFVGYGVEKWSLD</sequence>
<dbReference type="AlphaFoldDB" id="A0AAD3H132"/>